<dbReference type="EMBL" id="JAJJMB010000133">
    <property type="protein sequence ID" value="KAI3963050.1"/>
    <property type="molecule type" value="Genomic_DNA"/>
</dbReference>
<dbReference type="Pfam" id="PF00646">
    <property type="entry name" value="F-box"/>
    <property type="match status" value="1"/>
</dbReference>
<evidence type="ECO:0000313" key="2">
    <source>
        <dbReference type="EMBL" id="KAI3963050.1"/>
    </source>
</evidence>
<dbReference type="SMART" id="SM00256">
    <property type="entry name" value="FBOX"/>
    <property type="match status" value="1"/>
</dbReference>
<proteinExistence type="predicted"/>
<protein>
    <recommendedName>
        <fullName evidence="1">F-box domain-containing protein</fullName>
    </recommendedName>
</protein>
<dbReference type="AlphaFoldDB" id="A0AAD4Y021"/>
<dbReference type="PANTHER" id="PTHR31111:SF136">
    <property type="entry name" value="F-BOX ASSOCIATED DOMAIN-CONTAINING PROTEIN"/>
    <property type="match status" value="1"/>
</dbReference>
<dbReference type="PANTHER" id="PTHR31111">
    <property type="entry name" value="BNAA05G37150D PROTEIN-RELATED"/>
    <property type="match status" value="1"/>
</dbReference>
<dbReference type="InterPro" id="IPR036047">
    <property type="entry name" value="F-box-like_dom_sf"/>
</dbReference>
<reference evidence="2" key="1">
    <citation type="submission" date="2022-04" db="EMBL/GenBank/DDBJ databases">
        <title>A functionally conserved STORR gene fusion in Papaver species that diverged 16.8 million years ago.</title>
        <authorList>
            <person name="Catania T."/>
        </authorList>
    </citation>
    <scope>NUCLEOTIDE SEQUENCE</scope>
    <source>
        <strain evidence="2">S-188037</strain>
    </source>
</reference>
<dbReference type="Pfam" id="PF08268">
    <property type="entry name" value="FBA_3"/>
    <property type="match status" value="1"/>
</dbReference>
<organism evidence="2 3">
    <name type="scientific">Papaver atlanticum</name>
    <dbReference type="NCBI Taxonomy" id="357466"/>
    <lineage>
        <taxon>Eukaryota</taxon>
        <taxon>Viridiplantae</taxon>
        <taxon>Streptophyta</taxon>
        <taxon>Embryophyta</taxon>
        <taxon>Tracheophyta</taxon>
        <taxon>Spermatophyta</taxon>
        <taxon>Magnoliopsida</taxon>
        <taxon>Ranunculales</taxon>
        <taxon>Papaveraceae</taxon>
        <taxon>Papaveroideae</taxon>
        <taxon>Papaver</taxon>
    </lineage>
</organism>
<name>A0AAD4Y021_9MAGN</name>
<feature type="domain" description="F-box" evidence="1">
    <location>
        <begin position="23"/>
        <end position="63"/>
    </location>
</feature>
<dbReference type="InterPro" id="IPR001810">
    <property type="entry name" value="F-box_dom"/>
</dbReference>
<dbReference type="Proteomes" id="UP001202328">
    <property type="component" value="Unassembled WGS sequence"/>
</dbReference>
<sequence length="210" mass="23476">MALKTANETTKQKSTSGDVSIFLQSEIVCEILSRLPVKTLMRFECVCKGWLSLIKDDTCFIDLHLARSKLRPCFTLAIPRNGCCSHPENCYIVPHKVDMLIADLSETGKISAGATSIVDIVSKTVSLKYDGILKPVNGFICFTNTRKSFGVCIYNLSTRELSPWINTTFAIKKTKLDDYLPTYQFGFDPATKEHKVICMCGSIERMILSI</sequence>
<dbReference type="SUPFAM" id="SSF81383">
    <property type="entry name" value="F-box domain"/>
    <property type="match status" value="1"/>
</dbReference>
<dbReference type="CDD" id="cd22157">
    <property type="entry name" value="F-box_AtFBW1-like"/>
    <property type="match status" value="1"/>
</dbReference>
<evidence type="ECO:0000259" key="1">
    <source>
        <dbReference type="SMART" id="SM00256"/>
    </source>
</evidence>
<evidence type="ECO:0000313" key="3">
    <source>
        <dbReference type="Proteomes" id="UP001202328"/>
    </source>
</evidence>
<keyword evidence="3" id="KW-1185">Reference proteome</keyword>
<accession>A0AAD4Y021</accession>
<dbReference type="Gene3D" id="1.20.1280.50">
    <property type="match status" value="1"/>
</dbReference>
<dbReference type="InterPro" id="IPR013187">
    <property type="entry name" value="F-box-assoc_dom_typ3"/>
</dbReference>
<gene>
    <name evidence="2" type="ORF">MKW98_028990</name>
</gene>
<comment type="caution">
    <text evidence="2">The sequence shown here is derived from an EMBL/GenBank/DDBJ whole genome shotgun (WGS) entry which is preliminary data.</text>
</comment>